<keyword evidence="3" id="KW-1185">Reference proteome</keyword>
<evidence type="ECO:0000313" key="3">
    <source>
        <dbReference type="Proteomes" id="UP001386955"/>
    </source>
</evidence>
<accession>A0AAN9XSY4</accession>
<protein>
    <submittedName>
        <fullName evidence="2">Uncharacterized protein</fullName>
    </submittedName>
</protein>
<evidence type="ECO:0000256" key="1">
    <source>
        <dbReference type="SAM" id="MobiDB-lite"/>
    </source>
</evidence>
<dbReference type="Proteomes" id="UP001386955">
    <property type="component" value="Unassembled WGS sequence"/>
</dbReference>
<dbReference type="EMBL" id="JAYMYS010000002">
    <property type="protein sequence ID" value="KAK7406870.1"/>
    <property type="molecule type" value="Genomic_DNA"/>
</dbReference>
<name>A0AAN9XSY4_PSOTE</name>
<proteinExistence type="predicted"/>
<gene>
    <name evidence="2" type="ORF">VNO78_08505</name>
</gene>
<reference evidence="2 3" key="1">
    <citation type="submission" date="2024-01" db="EMBL/GenBank/DDBJ databases">
        <title>The genomes of 5 underutilized Papilionoideae crops provide insights into root nodulation and disease resistanc.</title>
        <authorList>
            <person name="Jiang F."/>
        </authorList>
    </citation>
    <scope>NUCLEOTIDE SEQUENCE [LARGE SCALE GENOMIC DNA]</scope>
    <source>
        <strain evidence="2">DUOXIRENSHENG_FW03</strain>
        <tissue evidence="2">Leaves</tissue>
    </source>
</reference>
<feature type="region of interest" description="Disordered" evidence="1">
    <location>
        <begin position="23"/>
        <end position="47"/>
    </location>
</feature>
<evidence type="ECO:0000313" key="2">
    <source>
        <dbReference type="EMBL" id="KAK7406870.1"/>
    </source>
</evidence>
<organism evidence="2 3">
    <name type="scientific">Psophocarpus tetragonolobus</name>
    <name type="common">Winged bean</name>
    <name type="synonym">Dolichos tetragonolobus</name>
    <dbReference type="NCBI Taxonomy" id="3891"/>
    <lineage>
        <taxon>Eukaryota</taxon>
        <taxon>Viridiplantae</taxon>
        <taxon>Streptophyta</taxon>
        <taxon>Embryophyta</taxon>
        <taxon>Tracheophyta</taxon>
        <taxon>Spermatophyta</taxon>
        <taxon>Magnoliopsida</taxon>
        <taxon>eudicotyledons</taxon>
        <taxon>Gunneridae</taxon>
        <taxon>Pentapetalae</taxon>
        <taxon>rosids</taxon>
        <taxon>fabids</taxon>
        <taxon>Fabales</taxon>
        <taxon>Fabaceae</taxon>
        <taxon>Papilionoideae</taxon>
        <taxon>50 kb inversion clade</taxon>
        <taxon>NPAAA clade</taxon>
        <taxon>indigoferoid/millettioid clade</taxon>
        <taxon>Phaseoleae</taxon>
        <taxon>Psophocarpus</taxon>
    </lineage>
</organism>
<sequence length="124" mass="14075">MRESEGVRRDGREREEVWRVVNRGRPRRDMHSGNIGNGRAVQMQGRSSENLDKLANISQGAGLKNQDKEATTSYVNVVKSPRGVIKFKDDAAGRFFKVPTYNFSYKRNHLRHPALAALGSSIRY</sequence>
<dbReference type="AlphaFoldDB" id="A0AAN9XSY4"/>
<comment type="caution">
    <text evidence="2">The sequence shown here is derived from an EMBL/GenBank/DDBJ whole genome shotgun (WGS) entry which is preliminary data.</text>
</comment>